<keyword evidence="3" id="KW-1185">Reference proteome</keyword>
<organism evidence="2 3">
    <name type="scientific">Micromonospora rhizosphaerae</name>
    <dbReference type="NCBI Taxonomy" id="568872"/>
    <lineage>
        <taxon>Bacteria</taxon>
        <taxon>Bacillati</taxon>
        <taxon>Actinomycetota</taxon>
        <taxon>Actinomycetes</taxon>
        <taxon>Micromonosporales</taxon>
        <taxon>Micromonosporaceae</taxon>
        <taxon>Micromonospora</taxon>
    </lineage>
</organism>
<dbReference type="EMBL" id="FMHV01000002">
    <property type="protein sequence ID" value="SCL15881.1"/>
    <property type="molecule type" value="Genomic_DNA"/>
</dbReference>
<evidence type="ECO:0000256" key="1">
    <source>
        <dbReference type="SAM" id="MobiDB-lite"/>
    </source>
</evidence>
<dbReference type="Proteomes" id="UP000199413">
    <property type="component" value="Unassembled WGS sequence"/>
</dbReference>
<evidence type="ECO:0000313" key="3">
    <source>
        <dbReference type="Proteomes" id="UP000199413"/>
    </source>
</evidence>
<dbReference type="AlphaFoldDB" id="A0A1C6RFM5"/>
<feature type="compositionally biased region" description="Basic and acidic residues" evidence="1">
    <location>
        <begin position="237"/>
        <end position="254"/>
    </location>
</feature>
<evidence type="ECO:0000313" key="2">
    <source>
        <dbReference type="EMBL" id="SCL15881.1"/>
    </source>
</evidence>
<proteinExistence type="predicted"/>
<protein>
    <submittedName>
        <fullName evidence="2">Uncharacterized protein</fullName>
    </submittedName>
</protein>
<sequence length="298" mass="32055">MELTRPVVHGRQSSRARGDGPPGPLGVCPADDAVARTQGVGGGWVAPRELDRRRSSRAIRRPSFGRGGASSRPRATPTLTRLARWTSRTTRRLAQAMPTRGSFALLSEMAPSPVATRDGVGPVAPLRSYPRWRRAPSLPGWPIARAWRRLTSFCSGGPSEEDQSASGVQASACDAAPFHVKQGRWQAPGPSSTETPHWANWRSRVGGPRRGSDPEGARSPRGEPACSRPRGTTAARSDGRTDGRAVGREWRSEASEVLPTERPSEANRGRRQAVEVTDVQLPGAGDGQGWFTARTVLP</sequence>
<feature type="region of interest" description="Disordered" evidence="1">
    <location>
        <begin position="39"/>
        <end position="76"/>
    </location>
</feature>
<feature type="region of interest" description="Disordered" evidence="1">
    <location>
        <begin position="1"/>
        <end position="26"/>
    </location>
</feature>
<accession>A0A1C6RFM5</accession>
<reference evidence="3" key="1">
    <citation type="submission" date="2016-06" db="EMBL/GenBank/DDBJ databases">
        <authorList>
            <person name="Varghese N."/>
            <person name="Submissions Spin"/>
        </authorList>
    </citation>
    <scope>NUCLEOTIDE SEQUENCE [LARGE SCALE GENOMIC DNA]</scope>
    <source>
        <strain evidence="3">DSM 45431</strain>
    </source>
</reference>
<name>A0A1C6RFM5_9ACTN</name>
<gene>
    <name evidence="2" type="ORF">GA0070624_0849</name>
</gene>
<feature type="compositionally biased region" description="Basic and acidic residues" evidence="1">
    <location>
        <begin position="210"/>
        <end position="221"/>
    </location>
</feature>
<feature type="region of interest" description="Disordered" evidence="1">
    <location>
        <begin position="182"/>
        <end position="286"/>
    </location>
</feature>